<dbReference type="InterPro" id="IPR000477">
    <property type="entry name" value="RT_dom"/>
</dbReference>
<dbReference type="GO" id="GO:0007004">
    <property type="term" value="P:telomere maintenance via telomerase"/>
    <property type="evidence" value="ECO:0007669"/>
    <property type="project" value="TreeGrafter"/>
</dbReference>
<dbReference type="Gene3D" id="3.30.70.2630">
    <property type="match status" value="1"/>
</dbReference>
<dbReference type="Proteomes" id="UP001497525">
    <property type="component" value="Unassembled WGS sequence"/>
</dbReference>
<comment type="subcellular location">
    <subcellularLocation>
        <location evidence="1">Nucleus</location>
    </subcellularLocation>
    <subcellularLocation>
        <location evidence="1">Chromosome</location>
        <location evidence="1">Telomere</location>
    </subcellularLocation>
</comment>
<comment type="similarity">
    <text evidence="1">Belongs to the reverse transcriptase family. Telomerase subfamily.</text>
</comment>
<reference evidence="3" key="1">
    <citation type="submission" date="2024-06" db="EMBL/GenBank/DDBJ databases">
        <authorList>
            <person name="Liu X."/>
            <person name="Lenzi L."/>
            <person name="Haldenby T S."/>
            <person name="Uol C."/>
        </authorList>
    </citation>
    <scope>NUCLEOTIDE SEQUENCE</scope>
</reference>
<dbReference type="InterPro" id="IPR003545">
    <property type="entry name" value="Telomerase_RT"/>
</dbReference>
<name>A0AAV2TGY1_CALDB</name>
<protein>
    <recommendedName>
        <fullName evidence="1">Telomerase reverse transcriptase</fullName>
        <ecNumber evidence="1">2.7.7.49</ecNumber>
    </recommendedName>
    <alternativeName>
        <fullName evidence="1">Telomerase catalytic subunit</fullName>
    </alternativeName>
</protein>
<proteinExistence type="inferred from homology"/>
<keyword evidence="1" id="KW-0548">Nucleotidyltransferase</keyword>
<dbReference type="PRINTS" id="PR01365">
    <property type="entry name" value="TELOMERASERT"/>
</dbReference>
<dbReference type="GO" id="GO:0000781">
    <property type="term" value="C:chromosome, telomeric region"/>
    <property type="evidence" value="ECO:0007669"/>
    <property type="project" value="UniProtKB-SubCell"/>
</dbReference>
<accession>A0AAV2TGY1</accession>
<dbReference type="Pfam" id="PF00078">
    <property type="entry name" value="RVT_1"/>
    <property type="match status" value="1"/>
</dbReference>
<organism evidence="3 4">
    <name type="scientific">Calicophoron daubneyi</name>
    <name type="common">Rumen fluke</name>
    <name type="synonym">Paramphistomum daubneyi</name>
    <dbReference type="NCBI Taxonomy" id="300641"/>
    <lineage>
        <taxon>Eukaryota</taxon>
        <taxon>Metazoa</taxon>
        <taxon>Spiralia</taxon>
        <taxon>Lophotrochozoa</taxon>
        <taxon>Platyhelminthes</taxon>
        <taxon>Trematoda</taxon>
        <taxon>Digenea</taxon>
        <taxon>Plagiorchiida</taxon>
        <taxon>Pronocephalata</taxon>
        <taxon>Paramphistomoidea</taxon>
        <taxon>Paramphistomidae</taxon>
        <taxon>Calicophoron</taxon>
    </lineage>
</organism>
<sequence length="486" mass="54628">MEYGASIPVADICEKLTKPPGKEATWDAYAHGLVYCLLCGASVLILKRYFRWCASAETVRTVCYFPIRSWTLMAHSFFSGLVDSSVLIPRLKPDLSGMEPFLPSISASVIKPSKPFCVAPSVGRLVHRIRGRKFRLVVNSGARYASVFTPRIQSNPGCSNSCVTYGGDVYNLVSVNQRLKLVNGLAEFLQRIRTESEEFMYPPPNKTHLMKELRWFLEEATVQFGGRLYAFTKGLPQGSCVSSDLTSLYLAHADRKLLESVDVWSHKNRLSETAVLRYVDDYLCISSSKESLNHLIDRIRTNDESYGLAVNESKFQSNLDDSDLAVNWLGMDIDSSLALVIPVERLPIFCRFAGQPLAPKDCVRRLATSRLQCLTWRYAFQLNPEMVHANSPGNHTAEVLRLNAQRLGTKMADIVWVSVKTSPDRAQLLQPAWSKRLASKLLYHVFCLFRPACTLQILRGLGRTRNPSSGGSNRSFIIPRTQIYFP</sequence>
<comment type="catalytic activity">
    <reaction evidence="1">
        <text>DNA(n) + a 2'-deoxyribonucleoside 5'-triphosphate = DNA(n+1) + diphosphate</text>
        <dbReference type="Rhea" id="RHEA:22508"/>
        <dbReference type="Rhea" id="RHEA-COMP:17339"/>
        <dbReference type="Rhea" id="RHEA-COMP:17340"/>
        <dbReference type="ChEBI" id="CHEBI:33019"/>
        <dbReference type="ChEBI" id="CHEBI:61560"/>
        <dbReference type="ChEBI" id="CHEBI:173112"/>
        <dbReference type="EC" id="2.7.7.49"/>
    </reaction>
</comment>
<dbReference type="GO" id="GO:0003720">
    <property type="term" value="F:telomerase activity"/>
    <property type="evidence" value="ECO:0007669"/>
    <property type="project" value="InterPro"/>
</dbReference>
<evidence type="ECO:0000313" key="4">
    <source>
        <dbReference type="Proteomes" id="UP001497525"/>
    </source>
</evidence>
<evidence type="ECO:0000313" key="3">
    <source>
        <dbReference type="EMBL" id="CAL5136707.1"/>
    </source>
</evidence>
<dbReference type="InterPro" id="IPR043502">
    <property type="entry name" value="DNA/RNA_pol_sf"/>
</dbReference>
<dbReference type="GO" id="GO:0070034">
    <property type="term" value="F:telomerase RNA binding"/>
    <property type="evidence" value="ECO:0007669"/>
    <property type="project" value="TreeGrafter"/>
</dbReference>
<dbReference type="PANTHER" id="PTHR12066">
    <property type="entry name" value="TELOMERASE REVERSE TRANSCRIPTASE"/>
    <property type="match status" value="1"/>
</dbReference>
<dbReference type="GO" id="GO:0042162">
    <property type="term" value="F:telomeric DNA binding"/>
    <property type="evidence" value="ECO:0007669"/>
    <property type="project" value="TreeGrafter"/>
</dbReference>
<dbReference type="PANTHER" id="PTHR12066:SF0">
    <property type="entry name" value="TELOMERASE REVERSE TRANSCRIPTASE"/>
    <property type="match status" value="1"/>
</dbReference>
<dbReference type="GO" id="GO:0000333">
    <property type="term" value="C:telomerase catalytic core complex"/>
    <property type="evidence" value="ECO:0007669"/>
    <property type="project" value="TreeGrafter"/>
</dbReference>
<keyword evidence="1" id="KW-0779">Telomere</keyword>
<keyword evidence="1" id="KW-0460">Magnesium</keyword>
<dbReference type="GO" id="GO:0046872">
    <property type="term" value="F:metal ion binding"/>
    <property type="evidence" value="ECO:0007669"/>
    <property type="project" value="UniProtKB-KW"/>
</dbReference>
<evidence type="ECO:0000259" key="2">
    <source>
        <dbReference type="PROSITE" id="PS50878"/>
    </source>
</evidence>
<feature type="domain" description="Reverse transcriptase" evidence="2">
    <location>
        <begin position="1"/>
        <end position="333"/>
    </location>
</feature>
<dbReference type="EMBL" id="CAXLJL010000345">
    <property type="protein sequence ID" value="CAL5136707.1"/>
    <property type="molecule type" value="Genomic_DNA"/>
</dbReference>
<evidence type="ECO:0000256" key="1">
    <source>
        <dbReference type="RuleBase" id="RU365061"/>
    </source>
</evidence>
<dbReference type="PROSITE" id="PS50878">
    <property type="entry name" value="RT_POL"/>
    <property type="match status" value="1"/>
</dbReference>
<gene>
    <name evidence="3" type="ORF">CDAUBV1_LOCUS10826</name>
</gene>
<keyword evidence="1" id="KW-0479">Metal-binding</keyword>
<keyword evidence="1" id="KW-0539">Nucleus</keyword>
<comment type="function">
    <text evidence="1">Telomerase is a ribonucleoprotein enzyme essential for the replication of chromosome termini in most eukaryotes. It elongates telomeres. It is a reverse transcriptase that adds simple sequence repeats to chromosome ends by copying a template sequence within the RNA component of the enzyme.</text>
</comment>
<dbReference type="AlphaFoldDB" id="A0AAV2TGY1"/>
<keyword evidence="1" id="KW-0808">Transferase</keyword>
<keyword evidence="1" id="KW-0695">RNA-directed DNA polymerase</keyword>
<dbReference type="SUPFAM" id="SSF56672">
    <property type="entry name" value="DNA/RNA polymerases"/>
    <property type="match status" value="1"/>
</dbReference>
<dbReference type="EC" id="2.7.7.49" evidence="1"/>
<comment type="caution">
    <text evidence="3">The sequence shown here is derived from an EMBL/GenBank/DDBJ whole genome shotgun (WGS) entry which is preliminary data.</text>
</comment>
<dbReference type="CDD" id="cd01648">
    <property type="entry name" value="TERT"/>
    <property type="match status" value="1"/>
</dbReference>
<keyword evidence="1" id="KW-0158">Chromosome</keyword>